<comment type="subcellular location">
    <subcellularLocation>
        <location evidence="2">Cell membrane</location>
        <topology evidence="2">Multi-pass membrane protein</topology>
    </subcellularLocation>
</comment>
<sequence>MTIRKKLIASYIAIIIVPCILFMIAIGALFFSFAGKDQFINPALFGEQAKVEHELFSKLKLMTTSEPEKLIDETYLQSVNSEFIEYNLYLLVRVNNEIVHLSEDIKSLPLTHYLTSFGEFKKHSHDFVTIDQKAFKFDQHDFYFPDQKQGSIFVIKEANAIEQFTTKFFGWLLILLLLILIGTYGTISYLVSRNIIHPLTALKDATEKIKAGDLNFKTDTKRKDEIGALSASFEEMRVQLKKSVDMQLKYEENRKLLLSNISHDLKTPITSIKGYVEGIQDGIANNPEKLERYISTIYKKANDMDAMIDELFLFSKLDLKRIPFHFERTDILQYVEECVEDVALDLKGKNLKVEFVHSLVQPVFVSVDREKLMRVFSNIISNSVKYMDKERGVITLSVMVQETHVQITIKDNGSGISKESLPFIFDHFYRADQSRNSHKGGSGLGLAIARQIIEGHGGEIWANSHKNEGTEIHFTVKREQA</sequence>
<evidence type="ECO:0000256" key="11">
    <source>
        <dbReference type="ARBA" id="ARBA00022989"/>
    </source>
</evidence>
<dbReference type="GO" id="GO:0016301">
    <property type="term" value="F:kinase activity"/>
    <property type="evidence" value="ECO:0007669"/>
    <property type="project" value="UniProtKB-KW"/>
</dbReference>
<keyword evidence="18" id="KW-1185">Reference proteome</keyword>
<dbReference type="Gene3D" id="1.10.287.130">
    <property type="match status" value="1"/>
</dbReference>
<feature type="domain" description="Histidine kinase" evidence="15">
    <location>
        <begin position="260"/>
        <end position="480"/>
    </location>
</feature>
<dbReference type="PROSITE" id="PS50885">
    <property type="entry name" value="HAMP"/>
    <property type="match status" value="1"/>
</dbReference>
<evidence type="ECO:0000313" key="17">
    <source>
        <dbReference type="EMBL" id="MFE8699701.1"/>
    </source>
</evidence>
<dbReference type="EC" id="2.7.13.3" evidence="3"/>
<dbReference type="SMART" id="SM00388">
    <property type="entry name" value="HisKA"/>
    <property type="match status" value="1"/>
</dbReference>
<dbReference type="Gene3D" id="6.10.340.10">
    <property type="match status" value="1"/>
</dbReference>
<dbReference type="RefSeq" id="WP_389358118.1">
    <property type="nucleotide sequence ID" value="NZ_JBIACK010000001.1"/>
</dbReference>
<evidence type="ECO:0000259" key="15">
    <source>
        <dbReference type="PROSITE" id="PS50109"/>
    </source>
</evidence>
<dbReference type="InterPro" id="IPR003661">
    <property type="entry name" value="HisK_dim/P_dom"/>
</dbReference>
<name>A0ABW6K689_9BACI</name>
<dbReference type="CDD" id="cd00075">
    <property type="entry name" value="HATPase"/>
    <property type="match status" value="1"/>
</dbReference>
<proteinExistence type="predicted"/>
<keyword evidence="11 14" id="KW-1133">Transmembrane helix</keyword>
<dbReference type="Proteomes" id="UP001601059">
    <property type="component" value="Unassembled WGS sequence"/>
</dbReference>
<organism evidence="17 18">
    <name type="scientific">Cytobacillus spartinae</name>
    <dbReference type="NCBI Taxonomy" id="3299023"/>
    <lineage>
        <taxon>Bacteria</taxon>
        <taxon>Bacillati</taxon>
        <taxon>Bacillota</taxon>
        <taxon>Bacilli</taxon>
        <taxon>Bacillales</taxon>
        <taxon>Bacillaceae</taxon>
        <taxon>Cytobacillus</taxon>
    </lineage>
</organism>
<dbReference type="PANTHER" id="PTHR45528:SF1">
    <property type="entry name" value="SENSOR HISTIDINE KINASE CPXA"/>
    <property type="match status" value="1"/>
</dbReference>
<dbReference type="SMART" id="SM00304">
    <property type="entry name" value="HAMP"/>
    <property type="match status" value="1"/>
</dbReference>
<keyword evidence="6" id="KW-0808">Transferase</keyword>
<dbReference type="InterPro" id="IPR004358">
    <property type="entry name" value="Sig_transdc_His_kin-like_C"/>
</dbReference>
<feature type="domain" description="HAMP" evidence="16">
    <location>
        <begin position="193"/>
        <end position="245"/>
    </location>
</feature>
<dbReference type="SUPFAM" id="SSF158472">
    <property type="entry name" value="HAMP domain-like"/>
    <property type="match status" value="1"/>
</dbReference>
<evidence type="ECO:0000256" key="10">
    <source>
        <dbReference type="ARBA" id="ARBA00022840"/>
    </source>
</evidence>
<evidence type="ECO:0000256" key="9">
    <source>
        <dbReference type="ARBA" id="ARBA00022777"/>
    </source>
</evidence>
<keyword evidence="13 14" id="KW-0472">Membrane</keyword>
<dbReference type="InterPro" id="IPR036890">
    <property type="entry name" value="HATPase_C_sf"/>
</dbReference>
<dbReference type="CDD" id="cd00082">
    <property type="entry name" value="HisKA"/>
    <property type="match status" value="1"/>
</dbReference>
<keyword evidence="4" id="KW-1003">Cell membrane</keyword>
<evidence type="ECO:0000256" key="5">
    <source>
        <dbReference type="ARBA" id="ARBA00022553"/>
    </source>
</evidence>
<evidence type="ECO:0000256" key="12">
    <source>
        <dbReference type="ARBA" id="ARBA00023012"/>
    </source>
</evidence>
<keyword evidence="9 17" id="KW-0418">Kinase</keyword>
<evidence type="ECO:0000313" key="18">
    <source>
        <dbReference type="Proteomes" id="UP001601059"/>
    </source>
</evidence>
<evidence type="ECO:0000256" key="1">
    <source>
        <dbReference type="ARBA" id="ARBA00000085"/>
    </source>
</evidence>
<dbReference type="Pfam" id="PF00672">
    <property type="entry name" value="HAMP"/>
    <property type="match status" value="1"/>
</dbReference>
<evidence type="ECO:0000256" key="6">
    <source>
        <dbReference type="ARBA" id="ARBA00022679"/>
    </source>
</evidence>
<evidence type="ECO:0000256" key="3">
    <source>
        <dbReference type="ARBA" id="ARBA00012438"/>
    </source>
</evidence>
<dbReference type="CDD" id="cd06225">
    <property type="entry name" value="HAMP"/>
    <property type="match status" value="1"/>
</dbReference>
<comment type="caution">
    <text evidence="17">The sequence shown here is derived from an EMBL/GenBank/DDBJ whole genome shotgun (WGS) entry which is preliminary data.</text>
</comment>
<dbReference type="InterPro" id="IPR005467">
    <property type="entry name" value="His_kinase_dom"/>
</dbReference>
<protein>
    <recommendedName>
        <fullName evidence="3">histidine kinase</fullName>
        <ecNumber evidence="3">2.7.13.3</ecNumber>
    </recommendedName>
</protein>
<dbReference type="InterPro" id="IPR003594">
    <property type="entry name" value="HATPase_dom"/>
</dbReference>
<dbReference type="PANTHER" id="PTHR45528">
    <property type="entry name" value="SENSOR HISTIDINE KINASE CPXA"/>
    <property type="match status" value="1"/>
</dbReference>
<evidence type="ECO:0000256" key="8">
    <source>
        <dbReference type="ARBA" id="ARBA00022741"/>
    </source>
</evidence>
<keyword evidence="7 14" id="KW-0812">Transmembrane</keyword>
<feature type="transmembrane region" description="Helical" evidence="14">
    <location>
        <begin position="12"/>
        <end position="34"/>
    </location>
</feature>
<comment type="catalytic activity">
    <reaction evidence="1">
        <text>ATP + protein L-histidine = ADP + protein N-phospho-L-histidine.</text>
        <dbReference type="EC" id="2.7.13.3"/>
    </reaction>
</comment>
<dbReference type="SUPFAM" id="SSF47384">
    <property type="entry name" value="Homodimeric domain of signal transducing histidine kinase"/>
    <property type="match status" value="1"/>
</dbReference>
<gene>
    <name evidence="17" type="ORF">ACFYKX_03575</name>
</gene>
<keyword evidence="12" id="KW-0902">Two-component regulatory system</keyword>
<evidence type="ECO:0000256" key="4">
    <source>
        <dbReference type="ARBA" id="ARBA00022475"/>
    </source>
</evidence>
<feature type="transmembrane region" description="Helical" evidence="14">
    <location>
        <begin position="168"/>
        <end position="191"/>
    </location>
</feature>
<evidence type="ECO:0000256" key="2">
    <source>
        <dbReference type="ARBA" id="ARBA00004651"/>
    </source>
</evidence>
<dbReference type="PROSITE" id="PS50109">
    <property type="entry name" value="HIS_KIN"/>
    <property type="match status" value="1"/>
</dbReference>
<dbReference type="InterPro" id="IPR003660">
    <property type="entry name" value="HAMP_dom"/>
</dbReference>
<dbReference type="SMART" id="SM00387">
    <property type="entry name" value="HATPase_c"/>
    <property type="match status" value="1"/>
</dbReference>
<reference evidence="17 18" key="1">
    <citation type="submission" date="2024-08" db="EMBL/GenBank/DDBJ databases">
        <title>Two novel Cytobacillus novel species.</title>
        <authorList>
            <person name="Liu G."/>
        </authorList>
    </citation>
    <scope>NUCLEOTIDE SEQUENCE [LARGE SCALE GENOMIC DNA]</scope>
    <source>
        <strain evidence="17 18">FJAT-54145</strain>
    </source>
</reference>
<dbReference type="InterPro" id="IPR050398">
    <property type="entry name" value="HssS/ArlS-like"/>
</dbReference>
<accession>A0ABW6K689</accession>
<dbReference type="SUPFAM" id="SSF55874">
    <property type="entry name" value="ATPase domain of HSP90 chaperone/DNA topoisomerase II/histidine kinase"/>
    <property type="match status" value="1"/>
</dbReference>
<evidence type="ECO:0000259" key="16">
    <source>
        <dbReference type="PROSITE" id="PS50885"/>
    </source>
</evidence>
<keyword evidence="5" id="KW-0597">Phosphoprotein</keyword>
<dbReference type="InterPro" id="IPR036097">
    <property type="entry name" value="HisK_dim/P_sf"/>
</dbReference>
<evidence type="ECO:0000256" key="14">
    <source>
        <dbReference type="SAM" id="Phobius"/>
    </source>
</evidence>
<dbReference type="PRINTS" id="PR00344">
    <property type="entry name" value="BCTRLSENSOR"/>
</dbReference>
<dbReference type="Gene3D" id="3.30.565.10">
    <property type="entry name" value="Histidine kinase-like ATPase, C-terminal domain"/>
    <property type="match status" value="1"/>
</dbReference>
<dbReference type="EMBL" id="JBIACK010000001">
    <property type="protein sequence ID" value="MFE8699701.1"/>
    <property type="molecule type" value="Genomic_DNA"/>
</dbReference>
<evidence type="ECO:0000256" key="13">
    <source>
        <dbReference type="ARBA" id="ARBA00023136"/>
    </source>
</evidence>
<evidence type="ECO:0000256" key="7">
    <source>
        <dbReference type="ARBA" id="ARBA00022692"/>
    </source>
</evidence>
<dbReference type="Pfam" id="PF02518">
    <property type="entry name" value="HATPase_c"/>
    <property type="match status" value="1"/>
</dbReference>
<dbReference type="Pfam" id="PF00512">
    <property type="entry name" value="HisKA"/>
    <property type="match status" value="1"/>
</dbReference>
<keyword evidence="10" id="KW-0067">ATP-binding</keyword>
<keyword evidence="8" id="KW-0547">Nucleotide-binding</keyword>